<dbReference type="EMBL" id="RIZI01000147">
    <property type="protein sequence ID" value="RNF64905.1"/>
    <property type="molecule type" value="Genomic_DNA"/>
</dbReference>
<organism evidence="1">
    <name type="scientific">Acidithiobacillus sulfuriphilus</name>
    <dbReference type="NCBI Taxonomy" id="1867749"/>
    <lineage>
        <taxon>Bacteria</taxon>
        <taxon>Pseudomonadati</taxon>
        <taxon>Pseudomonadota</taxon>
        <taxon>Acidithiobacillia</taxon>
        <taxon>Acidithiobacillales</taxon>
        <taxon>Acidithiobacillaceae</taxon>
        <taxon>Acidithiobacillus</taxon>
    </lineage>
</organism>
<evidence type="ECO:0000313" key="1">
    <source>
        <dbReference type="EMBL" id="RNF64905.1"/>
    </source>
</evidence>
<name>A0A3M8R997_9PROT</name>
<reference evidence="1" key="1">
    <citation type="submission" date="2018-10" db="EMBL/GenBank/DDBJ databases">
        <title>Acidithiobacillus sulfuriphilus sp. nov.: an extremely acidophilic sulfur-oxidizing chemolithotroph isolated from a neutral pH environment.</title>
        <authorList>
            <person name="Falagan C."/>
            <person name="Moya-Beltran A."/>
            <person name="Quatrini R."/>
            <person name="Johnson D.B."/>
        </authorList>
    </citation>
    <scope>NUCLEOTIDE SEQUENCE [LARGE SCALE GENOMIC DNA]</scope>
    <source>
        <strain evidence="1">CJ-2</strain>
    </source>
</reference>
<protein>
    <submittedName>
        <fullName evidence="1">Uncharacterized protein</fullName>
    </submittedName>
</protein>
<comment type="caution">
    <text evidence="1">The sequence shown here is derived from an EMBL/GenBank/DDBJ whole genome shotgun (WGS) entry which is preliminary data.</text>
</comment>
<dbReference type="AlphaFoldDB" id="A0A3M8R997"/>
<gene>
    <name evidence="1" type="ORF">EC580_05395</name>
</gene>
<dbReference type="OrthoDB" id="9800707at2"/>
<sequence length="88" mass="9702">MTTVEMVEKAVQSLPPAADLAAFRRWFAEFDAAAWDTQVEADATTGKLDVGRPYPRTRAKPSQCSVSLLLVTHYSCYTVTVWIGGRHG</sequence>
<accession>A0A3M8R997</accession>
<proteinExistence type="predicted"/>